<protein>
    <submittedName>
        <fullName evidence="1">Uncharacterized protein</fullName>
    </submittedName>
</protein>
<reference evidence="1 2" key="1">
    <citation type="submission" date="2018-05" db="EMBL/GenBank/DDBJ databases">
        <title>Genomic Encyclopedia of Type Strains, Phase IV (KMG-IV): sequencing the most valuable type-strain genomes for metagenomic binning, comparative biology and taxonomic classification.</title>
        <authorList>
            <person name="Goeker M."/>
        </authorList>
    </citation>
    <scope>NUCLEOTIDE SEQUENCE [LARGE SCALE GENOMIC DNA]</scope>
    <source>
        <strain evidence="1 2">DSM 45480</strain>
    </source>
</reference>
<sequence>MNTPERSIGPLLAALCVRLPEADSPLTRDPELQAKVRDIIGAVRKGGDDLDRLFEELDAAMRRAGFPRGLEPARVRVTGSYRPLSALDVHAVHMVLRCPGDCPRIERSTPQTRLEPPICQVHDRRMRVERRR</sequence>
<organism evidence="1 2">
    <name type="scientific">Lentzea atacamensis</name>
    <dbReference type="NCBI Taxonomy" id="531938"/>
    <lineage>
        <taxon>Bacteria</taxon>
        <taxon>Bacillati</taxon>
        <taxon>Actinomycetota</taxon>
        <taxon>Actinomycetes</taxon>
        <taxon>Pseudonocardiales</taxon>
        <taxon>Pseudonocardiaceae</taxon>
        <taxon>Lentzea</taxon>
    </lineage>
</organism>
<name>A0A316ICB4_9PSEU</name>
<evidence type="ECO:0000313" key="2">
    <source>
        <dbReference type="Proteomes" id="UP000246005"/>
    </source>
</evidence>
<comment type="caution">
    <text evidence="1">The sequence shown here is derived from an EMBL/GenBank/DDBJ whole genome shotgun (WGS) entry which is preliminary data.</text>
</comment>
<dbReference type="Proteomes" id="UP000246005">
    <property type="component" value="Unassembled WGS sequence"/>
</dbReference>
<accession>A0A316ICB4</accession>
<evidence type="ECO:0000313" key="1">
    <source>
        <dbReference type="EMBL" id="PWK87962.1"/>
    </source>
</evidence>
<gene>
    <name evidence="1" type="ORF">C8D88_103158</name>
</gene>
<dbReference type="AlphaFoldDB" id="A0A316ICB4"/>
<proteinExistence type="predicted"/>
<dbReference type="EMBL" id="QGHB01000003">
    <property type="protein sequence ID" value="PWK87962.1"/>
    <property type="molecule type" value="Genomic_DNA"/>
</dbReference>